<organism evidence="6 7">
    <name type="scientific">Candidatus Alloenteromonas pullistercoris</name>
    <dbReference type="NCBI Taxonomy" id="2840785"/>
    <lineage>
        <taxon>Bacteria</taxon>
        <taxon>Bacillati</taxon>
        <taxon>Bacillota</taxon>
        <taxon>Bacillota incertae sedis</taxon>
        <taxon>Candidatus Alloenteromonas</taxon>
    </lineage>
</organism>
<dbReference type="PANTHER" id="PTHR43312:SF2">
    <property type="entry name" value="OXIDOREDUCTASE"/>
    <property type="match status" value="1"/>
</dbReference>
<evidence type="ECO:0000313" key="7">
    <source>
        <dbReference type="Proteomes" id="UP000823634"/>
    </source>
</evidence>
<dbReference type="InterPro" id="IPR017896">
    <property type="entry name" value="4Fe4S_Fe-S-bd"/>
</dbReference>
<dbReference type="InterPro" id="IPR023210">
    <property type="entry name" value="NADP_OxRdtase_dom"/>
</dbReference>
<keyword evidence="2" id="KW-0408">Iron</keyword>
<dbReference type="CDD" id="cd19096">
    <property type="entry name" value="AKR_Fe-S_oxidoreductase"/>
    <property type="match status" value="1"/>
</dbReference>
<name>A0A9D9GSS2_9FIRM</name>
<dbReference type="Gene3D" id="3.20.20.100">
    <property type="entry name" value="NADP-dependent oxidoreductase domain"/>
    <property type="match status" value="1"/>
</dbReference>
<reference evidence="6" key="1">
    <citation type="submission" date="2020-10" db="EMBL/GenBank/DDBJ databases">
        <authorList>
            <person name="Gilroy R."/>
        </authorList>
    </citation>
    <scope>NUCLEOTIDE SEQUENCE</scope>
    <source>
        <strain evidence="6">17113</strain>
    </source>
</reference>
<reference evidence="6" key="2">
    <citation type="journal article" date="2021" name="PeerJ">
        <title>Extensive microbial diversity within the chicken gut microbiome revealed by metagenomics and culture.</title>
        <authorList>
            <person name="Gilroy R."/>
            <person name="Ravi A."/>
            <person name="Getino M."/>
            <person name="Pursley I."/>
            <person name="Horton D.L."/>
            <person name="Alikhan N.F."/>
            <person name="Baker D."/>
            <person name="Gharbi K."/>
            <person name="Hall N."/>
            <person name="Watson M."/>
            <person name="Adriaenssens E.M."/>
            <person name="Foster-Nyarko E."/>
            <person name="Jarju S."/>
            <person name="Secka A."/>
            <person name="Antonio M."/>
            <person name="Oren A."/>
            <person name="Chaudhuri R.R."/>
            <person name="La Ragione R."/>
            <person name="Hildebrand F."/>
            <person name="Pallen M.J."/>
        </authorList>
    </citation>
    <scope>NUCLEOTIDE SEQUENCE</scope>
    <source>
        <strain evidence="6">17113</strain>
    </source>
</reference>
<dbReference type="InterPro" id="IPR017900">
    <property type="entry name" value="4Fe4S_Fe_S_CS"/>
</dbReference>
<evidence type="ECO:0000256" key="2">
    <source>
        <dbReference type="ARBA" id="ARBA00023004"/>
    </source>
</evidence>
<evidence type="ECO:0000256" key="1">
    <source>
        <dbReference type="ARBA" id="ARBA00022723"/>
    </source>
</evidence>
<dbReference type="Pfam" id="PF13183">
    <property type="entry name" value="Fer4_8"/>
    <property type="match status" value="1"/>
</dbReference>
<keyword evidence="3" id="KW-0411">Iron-sulfur</keyword>
<dbReference type="PANTHER" id="PTHR43312">
    <property type="entry name" value="D-THREO-ALDOSE 1-DEHYDROGENASE"/>
    <property type="match status" value="1"/>
</dbReference>
<proteinExistence type="predicted"/>
<dbReference type="SUPFAM" id="SSF51430">
    <property type="entry name" value="NAD(P)-linked oxidoreductase"/>
    <property type="match status" value="1"/>
</dbReference>
<dbReference type="Pfam" id="PF00248">
    <property type="entry name" value="Aldo_ket_red"/>
    <property type="match status" value="1"/>
</dbReference>
<evidence type="ECO:0000259" key="5">
    <source>
        <dbReference type="Pfam" id="PF13183"/>
    </source>
</evidence>
<dbReference type="GO" id="GO:0051536">
    <property type="term" value="F:iron-sulfur cluster binding"/>
    <property type="evidence" value="ECO:0007669"/>
    <property type="project" value="UniProtKB-KW"/>
</dbReference>
<evidence type="ECO:0000256" key="3">
    <source>
        <dbReference type="ARBA" id="ARBA00023014"/>
    </source>
</evidence>
<feature type="domain" description="4Fe-4S ferredoxin-type" evidence="5">
    <location>
        <begin position="281"/>
        <end position="340"/>
    </location>
</feature>
<dbReference type="AlphaFoldDB" id="A0A9D9GSS2"/>
<evidence type="ECO:0000313" key="6">
    <source>
        <dbReference type="EMBL" id="MBO8425870.1"/>
    </source>
</evidence>
<evidence type="ECO:0000259" key="4">
    <source>
        <dbReference type="Pfam" id="PF00248"/>
    </source>
</evidence>
<dbReference type="PROSITE" id="PS00198">
    <property type="entry name" value="4FE4S_FER_1"/>
    <property type="match status" value="2"/>
</dbReference>
<dbReference type="Proteomes" id="UP000823634">
    <property type="component" value="Unassembled WGS sequence"/>
</dbReference>
<protein>
    <submittedName>
        <fullName evidence="6">Aldo/keto reductase</fullName>
    </submittedName>
</protein>
<dbReference type="InterPro" id="IPR053135">
    <property type="entry name" value="AKR2_Oxidoreductase"/>
</dbReference>
<keyword evidence="1" id="KW-0479">Metal-binding</keyword>
<accession>A0A9D9GSS2</accession>
<sequence>MDKVKGKFGFGMMRLPMNGNEVDIEQTKKMVDLFLESGFNYFDTAHGYIDGKSEIAVREALTSRYPRDSYILTDKLTSNFFSKQEDIKPVIEEQLKACGVEYFDYLLMHAQGSNNYEQYQRCRAYETALELKKEGKIRHLGISFHDSAAFLDKILTDHPEVEVVQLQLNYLDWDDKGVQSGPCYEVASKHGKEVIVMEPVKGGRLAILPKAASKGLVGSPASYALRFCASLDNVKMILSGMSSLEQMEDNVKTMGQALPLSEAEKEKLEEIKAYLRAEKLIECTHCSYCEPVCPVSMPIPDLFAKENKRRASLGTLEASDKGQAASCLRCGACEEKCPQHLPIRELLSSIAE</sequence>
<dbReference type="Gene3D" id="3.30.70.20">
    <property type="match status" value="1"/>
</dbReference>
<dbReference type="InterPro" id="IPR036812">
    <property type="entry name" value="NAD(P)_OxRdtase_dom_sf"/>
</dbReference>
<dbReference type="SUPFAM" id="SSF46548">
    <property type="entry name" value="alpha-helical ferredoxin"/>
    <property type="match status" value="1"/>
</dbReference>
<gene>
    <name evidence="6" type="ORF">IAC61_00935</name>
</gene>
<dbReference type="EMBL" id="JADINA010000007">
    <property type="protein sequence ID" value="MBO8425870.1"/>
    <property type="molecule type" value="Genomic_DNA"/>
</dbReference>
<feature type="domain" description="NADP-dependent oxidoreductase" evidence="4">
    <location>
        <begin position="8"/>
        <end position="205"/>
    </location>
</feature>
<dbReference type="GO" id="GO:0046872">
    <property type="term" value="F:metal ion binding"/>
    <property type="evidence" value="ECO:0007669"/>
    <property type="project" value="UniProtKB-KW"/>
</dbReference>
<comment type="caution">
    <text evidence="6">The sequence shown here is derived from an EMBL/GenBank/DDBJ whole genome shotgun (WGS) entry which is preliminary data.</text>
</comment>